<proteinExistence type="predicted"/>
<organism evidence="1 2">
    <name type="scientific">Thioclava kandeliae</name>
    <dbReference type="NCBI Taxonomy" id="3070818"/>
    <lineage>
        <taxon>Bacteria</taxon>
        <taxon>Pseudomonadati</taxon>
        <taxon>Pseudomonadota</taxon>
        <taxon>Alphaproteobacteria</taxon>
        <taxon>Rhodobacterales</taxon>
        <taxon>Paracoccaceae</taxon>
        <taxon>Thioclava</taxon>
    </lineage>
</organism>
<dbReference type="Proteomes" id="UP001438953">
    <property type="component" value="Unassembled WGS sequence"/>
</dbReference>
<evidence type="ECO:0000313" key="2">
    <source>
        <dbReference type="Proteomes" id="UP001438953"/>
    </source>
</evidence>
<dbReference type="RefSeq" id="WP_350936102.1">
    <property type="nucleotide sequence ID" value="NZ_JAYWLC010000004.1"/>
</dbReference>
<reference evidence="1 2" key="2">
    <citation type="submission" date="2024-06" db="EMBL/GenBank/DDBJ databases">
        <title>Thioclava kandeliae sp. nov. from a rhizosphere soil sample of Kandelia candel in a mangrove.</title>
        <authorList>
            <person name="Mu T."/>
        </authorList>
    </citation>
    <scope>NUCLEOTIDE SEQUENCE [LARGE SCALE GENOMIC DNA]</scope>
    <source>
        <strain evidence="1 2">CPCC 100088</strain>
    </source>
</reference>
<dbReference type="EMBL" id="JAYWLC010000004">
    <property type="protein sequence ID" value="MER5171624.1"/>
    <property type="molecule type" value="Genomic_DNA"/>
</dbReference>
<accession>A0ABV1SFF4</accession>
<name>A0ABV1SFF4_9RHOB</name>
<comment type="caution">
    <text evidence="1">The sequence shown here is derived from an EMBL/GenBank/DDBJ whole genome shotgun (WGS) entry which is preliminary data.</text>
</comment>
<reference evidence="1 2" key="1">
    <citation type="submission" date="2024-01" db="EMBL/GenBank/DDBJ databases">
        <authorList>
            <person name="Deng Y."/>
            <person name="Su J."/>
        </authorList>
    </citation>
    <scope>NUCLEOTIDE SEQUENCE [LARGE SCALE GENOMIC DNA]</scope>
    <source>
        <strain evidence="1 2">CPCC 100088</strain>
    </source>
</reference>
<keyword evidence="2" id="KW-1185">Reference proteome</keyword>
<gene>
    <name evidence="1" type="ORF">VSX56_07525</name>
</gene>
<sequence length="113" mass="12616">MTQTPKPNGVESIAAERKRQIKAEGWTLEHDDSHTLGELALAAAIYAIPYDAEIAGERLIKQDDHIGLDMALEIACGWKVKPNTDKRRRLEIAGALIAAEIDRLDRIESRRSK</sequence>
<evidence type="ECO:0000313" key="1">
    <source>
        <dbReference type="EMBL" id="MER5171624.1"/>
    </source>
</evidence>
<protein>
    <submittedName>
        <fullName evidence="1">Uncharacterized protein</fullName>
    </submittedName>
</protein>